<feature type="domain" description="PDEase" evidence="9">
    <location>
        <begin position="484"/>
        <end position="814"/>
    </location>
</feature>
<dbReference type="SUPFAM" id="SSF109604">
    <property type="entry name" value="HD-domain/PDEase-like"/>
    <property type="match status" value="1"/>
</dbReference>
<comment type="similarity">
    <text evidence="6">Belongs to the cyclic nucleotide phosphodiesterase family.</text>
</comment>
<dbReference type="GO" id="GO:0007165">
    <property type="term" value="P:signal transduction"/>
    <property type="evidence" value="ECO:0007669"/>
    <property type="project" value="InterPro"/>
</dbReference>
<dbReference type="GO" id="GO:0046872">
    <property type="term" value="F:metal ion binding"/>
    <property type="evidence" value="ECO:0007669"/>
    <property type="project" value="UniProtKB-KW"/>
</dbReference>
<feature type="active site" description="Proton donor" evidence="3">
    <location>
        <position position="565"/>
    </location>
</feature>
<feature type="binding site" evidence="4">
    <location>
        <begin position="565"/>
        <end position="569"/>
    </location>
    <ligand>
        <name>AMP</name>
        <dbReference type="ChEBI" id="CHEBI:456215"/>
    </ligand>
</feature>
<dbReference type="PROSITE" id="PS00126">
    <property type="entry name" value="PDEASE_I_1"/>
    <property type="match status" value="1"/>
</dbReference>
<evidence type="ECO:0000256" key="6">
    <source>
        <dbReference type="RuleBase" id="RU363067"/>
    </source>
</evidence>
<feature type="binding site" evidence="4">
    <location>
        <position position="606"/>
    </location>
    <ligand>
        <name>AMP</name>
        <dbReference type="ChEBI" id="CHEBI:456215"/>
    </ligand>
</feature>
<dbReference type="EMBL" id="HBEO01002046">
    <property type="protein sequence ID" value="CAD8467629.1"/>
    <property type="molecule type" value="Transcribed_RNA"/>
</dbReference>
<feature type="binding site" evidence="4">
    <location>
        <position position="770"/>
    </location>
    <ligand>
        <name>AMP</name>
        <dbReference type="ChEBI" id="CHEBI:456215"/>
    </ligand>
</feature>
<evidence type="ECO:0000313" key="10">
    <source>
        <dbReference type="EMBL" id="CAD8467629.1"/>
    </source>
</evidence>
<name>A0A7S0DY96_9CRYP</name>
<proteinExistence type="inferred from homology"/>
<keyword evidence="1 5" id="KW-0479">Metal-binding</keyword>
<dbReference type="PRINTS" id="PR00387">
    <property type="entry name" value="PDIESTERASE1"/>
</dbReference>
<dbReference type="EC" id="3.1.4.-" evidence="6"/>
<organism evidence="10">
    <name type="scientific">Hanusia phi</name>
    <dbReference type="NCBI Taxonomy" id="3032"/>
    <lineage>
        <taxon>Eukaryota</taxon>
        <taxon>Cryptophyceae</taxon>
        <taxon>Pyrenomonadales</taxon>
        <taxon>Geminigeraceae</taxon>
        <taxon>Hanusia</taxon>
    </lineage>
</organism>
<feature type="binding site" evidence="5">
    <location>
        <position position="605"/>
    </location>
    <ligand>
        <name>Zn(2+)</name>
        <dbReference type="ChEBI" id="CHEBI:29105"/>
        <label>1</label>
    </ligand>
</feature>
<reference evidence="10" key="1">
    <citation type="submission" date="2021-01" db="EMBL/GenBank/DDBJ databases">
        <authorList>
            <person name="Corre E."/>
            <person name="Pelletier E."/>
            <person name="Niang G."/>
            <person name="Scheremetjew M."/>
            <person name="Finn R."/>
            <person name="Kale V."/>
            <person name="Holt S."/>
            <person name="Cochrane G."/>
            <person name="Meng A."/>
            <person name="Brown T."/>
            <person name="Cohen L."/>
        </authorList>
    </citation>
    <scope>NUCLEOTIDE SEQUENCE</scope>
    <source>
        <strain evidence="10">CCMP325</strain>
    </source>
</reference>
<feature type="binding site" evidence="5">
    <location>
        <position position="719"/>
    </location>
    <ligand>
        <name>Zn(2+)</name>
        <dbReference type="ChEBI" id="CHEBI:29105"/>
        <label>1</label>
    </ligand>
</feature>
<keyword evidence="7" id="KW-0175">Coiled coil</keyword>
<feature type="binding site" evidence="4">
    <location>
        <position position="719"/>
    </location>
    <ligand>
        <name>AMP</name>
        <dbReference type="ChEBI" id="CHEBI:456215"/>
    </ligand>
</feature>
<comment type="cofactor">
    <cofactor evidence="6">
        <name>a divalent metal cation</name>
        <dbReference type="ChEBI" id="CHEBI:60240"/>
    </cofactor>
    <text evidence="6">Binds 2 divalent metal cations per subunit. Site 1 may preferentially bind zinc ions, while site 2 has a preference for magnesium and/or manganese ions.</text>
</comment>
<dbReference type="InterPro" id="IPR023174">
    <property type="entry name" value="PDEase_CS"/>
</dbReference>
<feature type="region of interest" description="Disordered" evidence="8">
    <location>
        <begin position="222"/>
        <end position="251"/>
    </location>
</feature>
<feature type="binding site" evidence="5">
    <location>
        <position position="606"/>
    </location>
    <ligand>
        <name>Zn(2+)</name>
        <dbReference type="ChEBI" id="CHEBI:29105"/>
        <label>1</label>
    </ligand>
</feature>
<evidence type="ECO:0000256" key="3">
    <source>
        <dbReference type="PIRSR" id="PIRSR623088-1"/>
    </source>
</evidence>
<evidence type="ECO:0000256" key="1">
    <source>
        <dbReference type="ARBA" id="ARBA00022723"/>
    </source>
</evidence>
<evidence type="ECO:0000256" key="8">
    <source>
        <dbReference type="SAM" id="MobiDB-lite"/>
    </source>
</evidence>
<dbReference type="SMART" id="SM00471">
    <property type="entry name" value="HDc"/>
    <property type="match status" value="1"/>
</dbReference>
<evidence type="ECO:0000259" key="9">
    <source>
        <dbReference type="PROSITE" id="PS51845"/>
    </source>
</evidence>
<sequence length="819" mass="93054">MPEMEMIIDDGVYNKTIDGGEMKLNGVRDHGKKDMIQEAATLLEEQRKKLSRLQDALQGRANNQGLSANALTKELQKLDLDAIGDGRMLSRKSSTENLSTESTPTAIYSSISAGQWSRTNSDVTDAGIKLNKLNDVCSVLLKKSDSVPEQQDPSSMLMQHGLIAEERSPAENAAHLLNQFLQQCSVLAPLDRAIVSYSLKVLLTNPHVAAIPQGLQGLVQSRQEGTEGRRRLIEPDDCSDDEGSESKSGSMHAIMTKCQSMKLTNSSLKPEMLESLLEDVNNGQKPTPEVIKWVSKVADTKGEKKSINGKSKWEVNRFIKAARMCMLFYRCRGTIETLYDKVLEKHKANFTRAQISQILKELKNGEEPMISDVETVWEEAKKAGGDMMTKEQLVEAIAMWFSEYEEKDKAKGSHSKHTQDAKSVATATDNGVREWILSHFTSLAESSRSLPSSKDSRLSPLSKEFSSSWCKRKLPQEQDESFAVPRPVVWTKQQELAIQESMKGVAEWGWSPFELHEKTGGHALQALGFHVFEQWALLEEYDIDTDTMKRWLAFVEKQYADVPYHNSLHATDVLQTVNFMLQGAKLSQYVNRFQLLAILIAAIVHDLGHDGYNNNYHKHAITERAMAHNDQSIQENFHLHMLFTSMDKYPSINIFENFELETFWDMRRLIIDLILHTDMSRHFLLMKEIKEKLENQPEGTTAYKESSELLMRAVLHISDISNPAKPREIALKWTERCMTEFFRQGDKEKELQLPVSPQCDRDTTFIPASQIGFIEYVVMPSFQAIAVALPEVKNVCIKELRENLSYWKERAEEKQEDKN</sequence>
<feature type="binding site" evidence="5">
    <location>
        <position position="569"/>
    </location>
    <ligand>
        <name>Zn(2+)</name>
        <dbReference type="ChEBI" id="CHEBI:29105"/>
        <label>1</label>
    </ligand>
</feature>
<evidence type="ECO:0000256" key="4">
    <source>
        <dbReference type="PIRSR" id="PIRSR623088-2"/>
    </source>
</evidence>
<evidence type="ECO:0000256" key="5">
    <source>
        <dbReference type="PIRSR" id="PIRSR623088-3"/>
    </source>
</evidence>
<feature type="binding site" evidence="5">
    <location>
        <position position="606"/>
    </location>
    <ligand>
        <name>Zn(2+)</name>
        <dbReference type="ChEBI" id="CHEBI:29105"/>
        <label>2</label>
    </ligand>
</feature>
<dbReference type="Pfam" id="PF00233">
    <property type="entry name" value="PDEase_I"/>
    <property type="match status" value="1"/>
</dbReference>
<dbReference type="InterPro" id="IPR023088">
    <property type="entry name" value="PDEase"/>
</dbReference>
<dbReference type="Gene3D" id="1.10.1300.10">
    <property type="entry name" value="3'5'-cyclic nucleotide phosphodiesterase, catalytic domain"/>
    <property type="match status" value="1"/>
</dbReference>
<accession>A0A7S0DY96</accession>
<dbReference type="GO" id="GO:0004114">
    <property type="term" value="F:3',5'-cyclic-nucleotide phosphodiesterase activity"/>
    <property type="evidence" value="ECO:0007669"/>
    <property type="project" value="InterPro"/>
</dbReference>
<evidence type="ECO:0000256" key="7">
    <source>
        <dbReference type="SAM" id="Coils"/>
    </source>
</evidence>
<keyword evidence="2 6" id="KW-0378">Hydrolase</keyword>
<feature type="compositionally biased region" description="Basic and acidic residues" evidence="8">
    <location>
        <begin position="224"/>
        <end position="234"/>
    </location>
</feature>
<gene>
    <name evidence="10" type="ORF">HPHI1048_LOCUS1476</name>
</gene>
<dbReference type="InterPro" id="IPR003607">
    <property type="entry name" value="HD/PDEase_dom"/>
</dbReference>
<dbReference type="PROSITE" id="PS51845">
    <property type="entry name" value="PDEASE_I_2"/>
    <property type="match status" value="1"/>
</dbReference>
<protein>
    <recommendedName>
        <fullName evidence="6">Phosphodiesterase</fullName>
        <ecNumber evidence="6">3.1.4.-</ecNumber>
    </recommendedName>
</protein>
<dbReference type="CDD" id="cd00077">
    <property type="entry name" value="HDc"/>
    <property type="match status" value="1"/>
</dbReference>
<evidence type="ECO:0000256" key="2">
    <source>
        <dbReference type="ARBA" id="ARBA00022801"/>
    </source>
</evidence>
<dbReference type="AlphaFoldDB" id="A0A7S0DY96"/>
<dbReference type="PANTHER" id="PTHR11347">
    <property type="entry name" value="CYCLIC NUCLEOTIDE PHOSPHODIESTERASE"/>
    <property type="match status" value="1"/>
</dbReference>
<dbReference type="InterPro" id="IPR036971">
    <property type="entry name" value="PDEase_catalytic_dom_sf"/>
</dbReference>
<dbReference type="InterPro" id="IPR002073">
    <property type="entry name" value="PDEase_catalytic_dom"/>
</dbReference>
<feature type="coiled-coil region" evidence="7">
    <location>
        <begin position="33"/>
        <end position="63"/>
    </location>
</feature>